<reference evidence="1" key="2">
    <citation type="journal article" date="2015" name="Data Brief">
        <title>Shoot transcriptome of the giant reed, Arundo donax.</title>
        <authorList>
            <person name="Barrero R.A."/>
            <person name="Guerrero F.D."/>
            <person name="Moolhuijzen P."/>
            <person name="Goolsby J.A."/>
            <person name="Tidwell J."/>
            <person name="Bellgard S.E."/>
            <person name="Bellgard M.I."/>
        </authorList>
    </citation>
    <scope>NUCLEOTIDE SEQUENCE</scope>
    <source>
        <tissue evidence="1">Shoot tissue taken approximately 20 cm above the soil surface</tissue>
    </source>
</reference>
<organism evidence="1">
    <name type="scientific">Arundo donax</name>
    <name type="common">Giant reed</name>
    <name type="synonym">Donax arundinaceus</name>
    <dbReference type="NCBI Taxonomy" id="35708"/>
    <lineage>
        <taxon>Eukaryota</taxon>
        <taxon>Viridiplantae</taxon>
        <taxon>Streptophyta</taxon>
        <taxon>Embryophyta</taxon>
        <taxon>Tracheophyta</taxon>
        <taxon>Spermatophyta</taxon>
        <taxon>Magnoliopsida</taxon>
        <taxon>Liliopsida</taxon>
        <taxon>Poales</taxon>
        <taxon>Poaceae</taxon>
        <taxon>PACMAD clade</taxon>
        <taxon>Arundinoideae</taxon>
        <taxon>Arundineae</taxon>
        <taxon>Arundo</taxon>
    </lineage>
</organism>
<evidence type="ECO:0000313" key="1">
    <source>
        <dbReference type="EMBL" id="JAE13127.1"/>
    </source>
</evidence>
<protein>
    <submittedName>
        <fullName evidence="1">Uncharacterized protein</fullName>
    </submittedName>
</protein>
<dbReference type="EMBL" id="GBRH01184769">
    <property type="protein sequence ID" value="JAE13127.1"/>
    <property type="molecule type" value="Transcribed_RNA"/>
</dbReference>
<dbReference type="AlphaFoldDB" id="A0A0A9FLE3"/>
<reference evidence="1" key="1">
    <citation type="submission" date="2014-09" db="EMBL/GenBank/DDBJ databases">
        <authorList>
            <person name="Magalhaes I.L.F."/>
            <person name="Oliveira U."/>
            <person name="Santos F.R."/>
            <person name="Vidigal T.H.D.A."/>
            <person name="Brescovit A.D."/>
            <person name="Santos A.J."/>
        </authorList>
    </citation>
    <scope>NUCLEOTIDE SEQUENCE</scope>
    <source>
        <tissue evidence="1">Shoot tissue taken approximately 20 cm above the soil surface</tissue>
    </source>
</reference>
<accession>A0A0A9FLE3</accession>
<sequence length="80" mass="9316">MLFLVQCTCHDSMLASINRMHLCHLFEELAWSCFCVVSLGSNLANIKDGTMCSPSYQIELRETFQWDWSLLLQTIDIWNL</sequence>
<proteinExistence type="predicted"/>
<name>A0A0A9FLE3_ARUDO</name>